<dbReference type="EMBL" id="CP100355">
    <property type="protein sequence ID" value="UTF52859.1"/>
    <property type="molecule type" value="Genomic_DNA"/>
</dbReference>
<accession>A0A9E7N6Z3</accession>
<sequence length="106" mass="11850">MTQRPPSPQTPASKPSVVPTGDSSLQDRAVLTTPQLADRLEERIGYRLDEIALERVLIELDRHGYVEWEGVTRVGDYVWNLSESPGHIADAVAKTLTGRLENWLRG</sequence>
<dbReference type="AlphaFoldDB" id="A0A9E7N6Z3"/>
<protein>
    <submittedName>
        <fullName evidence="2">Uncharacterized protein</fullName>
    </submittedName>
</protein>
<dbReference type="Proteomes" id="UP001056855">
    <property type="component" value="Chromosome"/>
</dbReference>
<dbReference type="KEGG" id="sawl:NGM29_13870"/>
<feature type="region of interest" description="Disordered" evidence="1">
    <location>
        <begin position="1"/>
        <end position="30"/>
    </location>
</feature>
<evidence type="ECO:0000256" key="1">
    <source>
        <dbReference type="SAM" id="MobiDB-lite"/>
    </source>
</evidence>
<organism evidence="2 3">
    <name type="scientific">Natronosalvus rutilus</name>
    <dbReference type="NCBI Taxonomy" id="2953753"/>
    <lineage>
        <taxon>Archaea</taxon>
        <taxon>Methanobacteriati</taxon>
        <taxon>Methanobacteriota</taxon>
        <taxon>Stenosarchaea group</taxon>
        <taxon>Halobacteria</taxon>
        <taxon>Halobacteriales</taxon>
        <taxon>Natrialbaceae</taxon>
        <taxon>Natronosalvus</taxon>
    </lineage>
</organism>
<gene>
    <name evidence="2" type="ORF">NGM29_13870</name>
</gene>
<dbReference type="GeneID" id="73291154"/>
<dbReference type="RefSeq" id="WP_254156928.1">
    <property type="nucleotide sequence ID" value="NZ_CP100355.1"/>
</dbReference>
<evidence type="ECO:0000313" key="3">
    <source>
        <dbReference type="Proteomes" id="UP001056855"/>
    </source>
</evidence>
<reference evidence="2" key="1">
    <citation type="submission" date="2022-06" db="EMBL/GenBank/DDBJ databases">
        <title>Diverse halophilic archaea isolated from saline environments.</title>
        <authorList>
            <person name="Cui H.-L."/>
        </authorList>
    </citation>
    <scope>NUCLEOTIDE SEQUENCE</scope>
    <source>
        <strain evidence="2">WLHS1</strain>
    </source>
</reference>
<keyword evidence="3" id="KW-1185">Reference proteome</keyword>
<proteinExistence type="predicted"/>
<name>A0A9E7N6Z3_9EURY</name>
<evidence type="ECO:0000313" key="2">
    <source>
        <dbReference type="EMBL" id="UTF52859.1"/>
    </source>
</evidence>